<dbReference type="RefSeq" id="WP_307481903.1">
    <property type="nucleotide sequence ID" value="NZ_JAUTBF010000001.1"/>
</dbReference>
<evidence type="ECO:0000313" key="3">
    <source>
        <dbReference type="Proteomes" id="UP001226691"/>
    </source>
</evidence>
<gene>
    <name evidence="2" type="ORF">QE412_001554</name>
</gene>
<dbReference type="Proteomes" id="UP001226691">
    <property type="component" value="Unassembled WGS sequence"/>
</dbReference>
<name>A0ABU0TTJ2_MICTR</name>
<evidence type="ECO:0000256" key="1">
    <source>
        <dbReference type="SAM" id="MobiDB-lite"/>
    </source>
</evidence>
<evidence type="ECO:0000313" key="2">
    <source>
        <dbReference type="EMBL" id="MDQ1122981.1"/>
    </source>
</evidence>
<proteinExistence type="predicted"/>
<sequence length="156" mass="16568">MPTPAARGDDRAAAYLRDRQVEGVPRSRQLQLGIRARPGVLEPGLTVCTSVRDGIPPGVDAHRLALTEQVGVQGGHPEDLGELPARDDVVEQGVQAHPAAEAPRDVVGDREGTRQARDAELGGVVRGIHQRGAVDGPRPPETVRASDQRPDHGEIS</sequence>
<feature type="compositionally biased region" description="Basic and acidic residues" evidence="1">
    <location>
        <begin position="102"/>
        <end position="120"/>
    </location>
</feature>
<organism evidence="2 3">
    <name type="scientific">Microbacterium trichothecenolyticum</name>
    <name type="common">Aureobacterium trichothecenolyticum</name>
    <dbReference type="NCBI Taxonomy" id="69370"/>
    <lineage>
        <taxon>Bacteria</taxon>
        <taxon>Bacillati</taxon>
        <taxon>Actinomycetota</taxon>
        <taxon>Actinomycetes</taxon>
        <taxon>Micrococcales</taxon>
        <taxon>Microbacteriaceae</taxon>
        <taxon>Microbacterium</taxon>
    </lineage>
</organism>
<feature type="compositionally biased region" description="Basic and acidic residues" evidence="1">
    <location>
        <begin position="144"/>
        <end position="156"/>
    </location>
</feature>
<reference evidence="2 3" key="1">
    <citation type="submission" date="2023-07" db="EMBL/GenBank/DDBJ databases">
        <title>Functional and genomic diversity of the sorghum phyllosphere microbiome.</title>
        <authorList>
            <person name="Shade A."/>
        </authorList>
    </citation>
    <scope>NUCLEOTIDE SEQUENCE [LARGE SCALE GENOMIC DNA]</scope>
    <source>
        <strain evidence="2 3">SORGH_AS_1207</strain>
    </source>
</reference>
<feature type="region of interest" description="Disordered" evidence="1">
    <location>
        <begin position="96"/>
        <end position="156"/>
    </location>
</feature>
<comment type="caution">
    <text evidence="2">The sequence shown here is derived from an EMBL/GenBank/DDBJ whole genome shotgun (WGS) entry which is preliminary data.</text>
</comment>
<accession>A0ABU0TTJ2</accession>
<keyword evidence="3" id="KW-1185">Reference proteome</keyword>
<protein>
    <submittedName>
        <fullName evidence="2">Uncharacterized protein</fullName>
    </submittedName>
</protein>
<dbReference type="EMBL" id="JAUTBF010000001">
    <property type="protein sequence ID" value="MDQ1122981.1"/>
    <property type="molecule type" value="Genomic_DNA"/>
</dbReference>